<name>X0UMG0_9ZZZZ</name>
<accession>X0UMG0</accession>
<dbReference type="AlphaFoldDB" id="X0UMG0"/>
<gene>
    <name evidence="1" type="ORF">S01H1_43478</name>
</gene>
<protein>
    <submittedName>
        <fullName evidence="1">Uncharacterized protein</fullName>
    </submittedName>
</protein>
<sequence>MEISFPFSGLHQGLAAEKQPPMTTPHAKNVRAFDIAEERGRGGQRPGFVKAYTTQIGGAHPVLKIVTINTTYIEPA</sequence>
<organism evidence="1">
    <name type="scientific">marine sediment metagenome</name>
    <dbReference type="NCBI Taxonomy" id="412755"/>
    <lineage>
        <taxon>unclassified sequences</taxon>
        <taxon>metagenomes</taxon>
        <taxon>ecological metagenomes</taxon>
    </lineage>
</organism>
<dbReference type="EMBL" id="BARS01027702">
    <property type="protein sequence ID" value="GAG00462.1"/>
    <property type="molecule type" value="Genomic_DNA"/>
</dbReference>
<reference evidence="1" key="1">
    <citation type="journal article" date="2014" name="Front. Microbiol.">
        <title>High frequency of phylogenetically diverse reductive dehalogenase-homologous genes in deep subseafloor sedimentary metagenomes.</title>
        <authorList>
            <person name="Kawai M."/>
            <person name="Futagami T."/>
            <person name="Toyoda A."/>
            <person name="Takaki Y."/>
            <person name="Nishi S."/>
            <person name="Hori S."/>
            <person name="Arai W."/>
            <person name="Tsubouchi T."/>
            <person name="Morono Y."/>
            <person name="Uchiyama I."/>
            <person name="Ito T."/>
            <person name="Fujiyama A."/>
            <person name="Inagaki F."/>
            <person name="Takami H."/>
        </authorList>
    </citation>
    <scope>NUCLEOTIDE SEQUENCE</scope>
    <source>
        <strain evidence="1">Expedition CK06-06</strain>
    </source>
</reference>
<comment type="caution">
    <text evidence="1">The sequence shown here is derived from an EMBL/GenBank/DDBJ whole genome shotgun (WGS) entry which is preliminary data.</text>
</comment>
<evidence type="ECO:0000313" key="1">
    <source>
        <dbReference type="EMBL" id="GAG00462.1"/>
    </source>
</evidence>
<proteinExistence type="predicted"/>